<accession>A0ACC2P0H2</accession>
<name>A0ACC2P0H2_9HYME</name>
<evidence type="ECO:0000313" key="1">
    <source>
        <dbReference type="EMBL" id="KAJ8676925.1"/>
    </source>
</evidence>
<gene>
    <name evidence="1" type="ORF">QAD02_012712</name>
</gene>
<dbReference type="Proteomes" id="UP001239111">
    <property type="component" value="Chromosome 2"/>
</dbReference>
<organism evidence="1 2">
    <name type="scientific">Eretmocerus hayati</name>
    <dbReference type="NCBI Taxonomy" id="131215"/>
    <lineage>
        <taxon>Eukaryota</taxon>
        <taxon>Metazoa</taxon>
        <taxon>Ecdysozoa</taxon>
        <taxon>Arthropoda</taxon>
        <taxon>Hexapoda</taxon>
        <taxon>Insecta</taxon>
        <taxon>Pterygota</taxon>
        <taxon>Neoptera</taxon>
        <taxon>Endopterygota</taxon>
        <taxon>Hymenoptera</taxon>
        <taxon>Apocrita</taxon>
        <taxon>Proctotrupomorpha</taxon>
        <taxon>Chalcidoidea</taxon>
        <taxon>Aphelinidae</taxon>
        <taxon>Aphelininae</taxon>
        <taxon>Eretmocerus</taxon>
    </lineage>
</organism>
<sequence length="217" mass="24405">MYIYTSQEFCSRLILALKTMFSNAVEALFKVRLDMDTPIYCYNTVKLLSECLRRIKSSVADEQDIQRWVELMDVALETLDVIILDLESEIKSSGPIDFRPLDHIAPILGFAPRILEAGQTHSLDHLANIFKVNALCVECNITCGAHLNGQRIHSIHEFGIKVSPGYRIAGTPSFIAYLPVGTESINHLQVRMVDQDGNIVNFRGEIVTVRLNLRTGE</sequence>
<protein>
    <submittedName>
        <fullName evidence="1">Uncharacterized protein</fullName>
    </submittedName>
</protein>
<reference evidence="1" key="1">
    <citation type="submission" date="2023-04" db="EMBL/GenBank/DDBJ databases">
        <title>A chromosome-level genome assembly of the parasitoid wasp Eretmocerus hayati.</title>
        <authorList>
            <person name="Zhong Y."/>
            <person name="Liu S."/>
            <person name="Liu Y."/>
        </authorList>
    </citation>
    <scope>NUCLEOTIDE SEQUENCE</scope>
    <source>
        <strain evidence="1">ZJU_SS_LIU_2023</strain>
    </source>
</reference>
<keyword evidence="2" id="KW-1185">Reference proteome</keyword>
<evidence type="ECO:0000313" key="2">
    <source>
        <dbReference type="Proteomes" id="UP001239111"/>
    </source>
</evidence>
<dbReference type="EMBL" id="CM056742">
    <property type="protein sequence ID" value="KAJ8676925.1"/>
    <property type="molecule type" value="Genomic_DNA"/>
</dbReference>
<proteinExistence type="predicted"/>
<comment type="caution">
    <text evidence="1">The sequence shown here is derived from an EMBL/GenBank/DDBJ whole genome shotgun (WGS) entry which is preliminary data.</text>
</comment>